<evidence type="ECO:0000259" key="1">
    <source>
        <dbReference type="Pfam" id="PF00561"/>
    </source>
</evidence>
<keyword evidence="3" id="KW-1185">Reference proteome</keyword>
<dbReference type="GO" id="GO:0016787">
    <property type="term" value="F:hydrolase activity"/>
    <property type="evidence" value="ECO:0007669"/>
    <property type="project" value="UniProtKB-KW"/>
</dbReference>
<dbReference type="SUPFAM" id="SSF53474">
    <property type="entry name" value="alpha/beta-Hydrolases"/>
    <property type="match status" value="1"/>
</dbReference>
<protein>
    <submittedName>
        <fullName evidence="2">Alpha/beta hydrolase</fullName>
    </submittedName>
</protein>
<comment type="caution">
    <text evidence="2">The sequence shown here is derived from an EMBL/GenBank/DDBJ whole genome shotgun (WGS) entry which is preliminary data.</text>
</comment>
<dbReference type="PANTHER" id="PTHR46438">
    <property type="entry name" value="ALPHA/BETA-HYDROLASES SUPERFAMILY PROTEIN"/>
    <property type="match status" value="1"/>
</dbReference>
<dbReference type="InterPro" id="IPR000073">
    <property type="entry name" value="AB_hydrolase_1"/>
</dbReference>
<dbReference type="Gene3D" id="3.40.50.1820">
    <property type="entry name" value="alpha/beta hydrolase"/>
    <property type="match status" value="1"/>
</dbReference>
<accession>A0A5R9F1U3</accession>
<dbReference type="OrthoDB" id="9797695at2"/>
<dbReference type="PRINTS" id="PR00111">
    <property type="entry name" value="ABHYDROLASE"/>
</dbReference>
<dbReference type="InterPro" id="IPR000639">
    <property type="entry name" value="Epox_hydrolase-like"/>
</dbReference>
<dbReference type="InterPro" id="IPR029058">
    <property type="entry name" value="AB_hydrolase_fold"/>
</dbReference>
<keyword evidence="2" id="KW-0378">Hydrolase</keyword>
<gene>
    <name evidence="2" type="ORF">FCL54_16015</name>
</gene>
<dbReference type="Proteomes" id="UP000308230">
    <property type="component" value="Unassembled WGS sequence"/>
</dbReference>
<dbReference type="Pfam" id="PF00561">
    <property type="entry name" value="Abhydrolase_1"/>
    <property type="match status" value="1"/>
</dbReference>
<dbReference type="EMBL" id="SWLG01000011">
    <property type="protein sequence ID" value="TLS36430.1"/>
    <property type="molecule type" value="Genomic_DNA"/>
</dbReference>
<dbReference type="RefSeq" id="WP_138127748.1">
    <property type="nucleotide sequence ID" value="NZ_SWLG01000011.1"/>
</dbReference>
<name>A0A5R9F1U3_9BACL</name>
<organism evidence="2 3">
    <name type="scientific">Exobacillus caeni</name>
    <dbReference type="NCBI Taxonomy" id="2574798"/>
    <lineage>
        <taxon>Bacteria</taxon>
        <taxon>Bacillati</taxon>
        <taxon>Bacillota</taxon>
        <taxon>Bacilli</taxon>
        <taxon>Bacillales</taxon>
        <taxon>Guptibacillaceae</taxon>
        <taxon>Exobacillus</taxon>
    </lineage>
</organism>
<reference evidence="2 3" key="1">
    <citation type="submission" date="2019-04" db="EMBL/GenBank/DDBJ databases">
        <title>Bacillus caeni sp. nov., a bacterium isolated from mangrove sediment.</title>
        <authorList>
            <person name="Huang H."/>
            <person name="Mo K."/>
            <person name="Hu Y."/>
        </authorList>
    </citation>
    <scope>NUCLEOTIDE SEQUENCE [LARGE SCALE GENOMIC DNA]</scope>
    <source>
        <strain evidence="2 3">HB172195</strain>
    </source>
</reference>
<evidence type="ECO:0000313" key="3">
    <source>
        <dbReference type="Proteomes" id="UP000308230"/>
    </source>
</evidence>
<proteinExistence type="predicted"/>
<dbReference type="PRINTS" id="PR00412">
    <property type="entry name" value="EPOXHYDRLASE"/>
</dbReference>
<dbReference type="AlphaFoldDB" id="A0A5R9F1U3"/>
<evidence type="ECO:0000313" key="2">
    <source>
        <dbReference type="EMBL" id="TLS36430.1"/>
    </source>
</evidence>
<sequence length="279" mass="32229">MNLAERSNSYTIRLNNISVHYEWYENKEANDKPVFTLIHGFLSSTFSYRRLIPLLNRRYNVLALDLPPFGKSQKTKKFEHSYQNLSQVVIKLLENLAIEKSILIGHSMGGQIALNIAKNRPDLVSRLILLSSSGYMERSKLSLVYSSYLPFFSLGLKKWLEKQGVRKNLLNCVSDPNMIDEEMIQGYLQPFNDDNIFKSLTRMIRDREGDLSSEELKKITIPSLLIWGKEDRVVPLKIGKRLNRDLPNSKLIVYENTGHLLPEEKPNEVLENILSFINT</sequence>
<feature type="domain" description="AB hydrolase-1" evidence="1">
    <location>
        <begin position="33"/>
        <end position="266"/>
    </location>
</feature>
<dbReference type="PANTHER" id="PTHR46438:SF11">
    <property type="entry name" value="LIPASE-RELATED"/>
    <property type="match status" value="1"/>
</dbReference>